<feature type="compositionally biased region" description="Polar residues" evidence="5">
    <location>
        <begin position="2911"/>
        <end position="2934"/>
    </location>
</feature>
<feature type="compositionally biased region" description="Polar residues" evidence="5">
    <location>
        <begin position="3516"/>
        <end position="3548"/>
    </location>
</feature>
<feature type="compositionally biased region" description="Pro residues" evidence="5">
    <location>
        <begin position="2895"/>
        <end position="2906"/>
    </location>
</feature>
<feature type="region of interest" description="Disordered" evidence="5">
    <location>
        <begin position="564"/>
        <end position="585"/>
    </location>
</feature>
<feature type="compositionally biased region" description="Polar residues" evidence="5">
    <location>
        <begin position="2362"/>
        <end position="2384"/>
    </location>
</feature>
<feature type="compositionally biased region" description="Low complexity" evidence="5">
    <location>
        <begin position="1753"/>
        <end position="1762"/>
    </location>
</feature>
<feature type="region of interest" description="Disordered" evidence="5">
    <location>
        <begin position="2098"/>
        <end position="2308"/>
    </location>
</feature>
<feature type="compositionally biased region" description="Basic and acidic residues" evidence="5">
    <location>
        <begin position="2955"/>
        <end position="2965"/>
    </location>
</feature>
<sequence length="3613" mass="404128">MFSNAYLFNYIDSVSQHNVKYGFAECDSLEPNLRALGKTSTIAKSQEGQDHTSQSSFNSKHATTSSILSYTKPADVIQRTGDRGINKALYSEDSNEIISLINQRLLHIFPDPSIKSDVPPPQHALASLTTIGKDQSFTVTEKTVPNKFTYQQKTTRRGFGWEEFRQMYPSAPHISNTRHISFCLPFATETIVEWIYAPTVHTFFVSTSDGLLFVMNKEGEVVSSGGVLGEEAEELSKKTDILEQQEKQRKEEDKIIEDTVNREIGKIQQRHIKIAKIRTQKDDDVKLSINPGGLVRQTLGNRIEPTEIKSRIEREVDTGMKKIQVEKPDLKQSVFTLRGGIPWFPRKALGGNSDAIEKKSEQTAISLCYVPSTDCLLAGFISGEVRIFKYSPSFFPHTINLGKFRLEFVCAVQTGHEWVREIVCADPEMDPVKEEYQYDKPSFLTKKYPSSLESGFYTAKMEYDEATQARLDTSTQNMRTLKKNATVANLLSGTESMGETARMQRETKVDHLARDFTERVQKTEQSMGNLKGLLSEIGMKTRATSQKGSRNMTASKMKEIEAQVERETKRHSISRDTGSVRGSQASVPIEDTSSILIKHTASTEGDKDLSGAFCAICIVGPTMVCVNSQLRKKMWTRINAHSKSISCAHFLVHTKKREFDVIATGGLDGMIKAWNGNGDALWSQYCHTKEVTGLEGTRYGDKLFSCSKDGVVKCWNVLNGSCLAEMNMESPLLSMHMMKTLPPPQILADVPQPAAIVDVEDGIRKDTHQDRGSRDAAIARNNRRKALSTAIVDPLHAEQPEIVHFNALPGERGYRGDFHTSLCVCSADSIRLVAANVPLDFWMFPTSRIARFFTVTFPSNLYRYSWAAPLFRGSISTASHRSSDRYSVEPSLFPMLTAALYEDGSVHFLLHPLQSSLSFSLPSTLSPEDTQNLCFSIITSRFFALNSSQHRIMRSSTHGHPFMEDDKWEVMGELQLTCMSSTLCPSPAPNTRSAAFKLFTRFFRFGHPKFNPNQNDSNDSSLIAEKANTPDFSSPMPSSPIPSPTLSQSSNPTPTPSPQFGTGSKPPSSSSRSRKWELRERPDELLVCGTNDGKVAMFDSRTGEVWAWWLGNSDRKIQLIEYAPMMTIEIPFVNGEVREHGVIVESDSEAGADYEQDTQLVTPIENEAINPETIALPRLHKGKKKKKTIFRIRHGKSKQVVDLEDTKAPADSQDKKTFLTETNESEDEQTTNAAKMHLPHAKAGTIISVSESGNLKLWNAHTLLLLCSADPMPHYPHGVHSTGVAVIGSNIGLSFTDGSVAFFCHLTAKQKYHQHDTSNPSSDDYIATLASSSLSADQIPPHYVFPIVPQEWKHRASANCIIASSELNIFATCGDDGAVKIWSAQGYLLRDVAFGLTNPEPLSSISFVGLHQSILIELHQGLYTIPAQEYLPSGYKPDALNLKDDSTLDDLFQQAEGDDEANQDPSALAQTQTQLALTQAPKQIPRMSDQLPLPVPTCFPILSLYKQRMMLVLKYLGFDTNSVDWDDPTPDGVIPGHTLLFNPLDQESRARTAALQSNELNPIEMLIAKGNEALGSVTSSKQITSLDQMKPLPKSALLDQAPEFALGMVYSQLVSEAKILPDLQTPSGPVTAHTPLKMPAFSLLSPGVEEETEMLWDESMATLPPISATLKGDDENNAQTDQPAARGSPTASTKVPTRNESPLSPSIFEHSDPIVPTPIIPDIYTADLSPTEPPPLSFSSRPIKTPKDKTKSSHSSKTISKSVSKKTIHPHPPQSPNKHANRPQPPQSRKPTTKRPSTKSSTVTFPTPPLEALETVTPAPVRQSHERLSSEDMRIRIVESINSGLLDRDGLQKALGVVEALIALISNGEKSWEWRMHYLDRLYSRKLNEERHNLKRDIHLTPQDTRREMFRTELDTKSESFLTTLLSSVGTGTASTKMNIETKPVSHREWRELALLLADENSREQERYRAFMERQALEKSRPTTGSGAVETRESLASSRMEFENEIERNFLKRNRISAQNKDGELFAYWDKKEERERIIQQMTEEEKQGVIGKKGKKKLMPDESSSDEEVFIKHATNIVLVETVETRNEGIRKQEQILREQEEERKAEAERKENELRETELRILREIEEEDRRKEEELERIEKERIADEEKAQEMKRKLKEDEDRVLQEAAEKEKREQEEADARRKMNLEAQKKKKEEERRLEQELLSLSQPSKPAKKPKRKAKATAPSVVGKSDPPPFPSKPTIITRSMDRGNDPELISPQTITSFEEEEDDEDDDNEEEESEEESEDDEKAGSPMEPAQFPPELNSIISEVPALIRTDSGFVQPVSTVNNEATQSVVLHDTTAPLDAVTPHFAVDVKSSIEPSPTSSLQNSYTSTPPSSQPASRKHTPQSSPQQTPKSSRVESRSQSSTKSERKSRPQSASSTNGIVLPKSPTQTSLSSVQLTPTPANDASLADTRRSHVSRSSRTSEKQTHSSPVTRGVSALSISPPSRLSRESTVRMGRHSSGTEIRPLSGRSMHSQSPMILRQASEGPPAEREYLLTHEEEAELHHLHSAQNLHLTSKTRPFSQRSSRPISQRSPASRRSRPTSHRPQPQSPTIILSDTQKSNERDLLSVTLSQQKDAAELKTDTAHPEATEDSESFHGLQEVTDYETNESTDESSQSQHHKSKSQPQPPERDADVPRRQGNGPLPRAVASKTPESEKQRQLRLLSTYSHILTDTGSSTSSSSWEYYYSEESSEEFRRHEIIEKLNREKAVLHTKTLELDLPDTPAKPSRRGSSANSLRFFHQHFRSSSSDAPPKGSVEATLPPSQQPKRRLSSITQVAERAHRQSRAQRDGGTSPRERGTTPPELKAESLFNRLEYAETVLTPLVDLGMELFLETSAPNSPPQAQHQPQPTPHPPRPLPRPSSTDNQSPQRSSTAATSQRKASTSPQSPEKHRPQKRMVLRRRRKHRSEKASKSERSDTQQDEYLFALKALRSELRRASQNFEDISIQGRGYVRPEQLMEEDIQSFASQGTKVSAVFTPVYRDTLSHNPPHGRAFDGGRNRSEDDAAGLERQMNPSRDRLPQNQKKRSEQELLRPAPVFILDSLLKPVLPQPITVHDREQARMEEDERNRIRLANESIGANLKLPSTPDDNPFVKTSREEYDDTKPISSHQMIPPSYFASQQRRTSPPKQPKVIVDEEQEQYYPDRLILSEGYQNSVRPYRPLPNRFRAPPDVSAISIGKTGSPRKGSGMQSPQYIPKTDRARSLSDRSGGQSIPSSSDPKVPLDSSYNAQTAKVYQRDPLPATISTKRLWNERHQGQGDSPQAEYLVSRTWSEAESPHSNGHPSAAHSTRNISEINNPPLYVNTFLLLDSSKDPTAQTPTATPTTTPTPIPFQGNVQSVSFQEPFIIGQQQQQQQQRSAGSSDQPFDIDTPPSQPSQPRQPDEWVVPTLPQLPPSERPPSPRPVFRVEMVPEAVHPLDKEWRQVQELRTRRRNQQFRRTPNSASHRSKKPLSGFFFQPPVDGSTEPGASPSTIPSLQISSFPSAQTDFRPSVRASSLNTPLYTPILPSDSKEKSRSLDPTRENKPSSPVGESDTPSQFKHWQTLSRPDLLARSQEGDLQELDSLQD</sequence>
<feature type="compositionally biased region" description="Low complexity" evidence="5">
    <location>
        <begin position="2390"/>
        <end position="2411"/>
    </location>
</feature>
<feature type="compositionally biased region" description="Basic and acidic residues" evidence="5">
    <location>
        <begin position="3039"/>
        <end position="3050"/>
    </location>
</feature>
<keyword evidence="2" id="KW-0677">Repeat</keyword>
<feature type="region of interest" description="Disordered" evidence="5">
    <location>
        <begin position="1204"/>
        <end position="1229"/>
    </location>
</feature>
<feature type="compositionally biased region" description="Low complexity" evidence="5">
    <location>
        <begin position="3361"/>
        <end position="3374"/>
    </location>
</feature>
<feature type="compositionally biased region" description="Basic and acidic residues" evidence="5">
    <location>
        <begin position="2622"/>
        <end position="2635"/>
    </location>
</feature>
<evidence type="ECO:0000256" key="1">
    <source>
        <dbReference type="ARBA" id="ARBA00022574"/>
    </source>
</evidence>
<feature type="compositionally biased region" description="Polar residues" evidence="5">
    <location>
        <begin position="3253"/>
        <end position="3265"/>
    </location>
</feature>
<feature type="compositionally biased region" description="Acidic residues" evidence="5">
    <location>
        <begin position="2649"/>
        <end position="2658"/>
    </location>
</feature>
<feature type="compositionally biased region" description="Low complexity" evidence="5">
    <location>
        <begin position="2882"/>
        <end position="2894"/>
    </location>
</feature>
<dbReference type="Gene3D" id="2.130.10.10">
    <property type="entry name" value="YVTN repeat-like/Quinoprotein amine dehydrogenase"/>
    <property type="match status" value="2"/>
</dbReference>
<feature type="region of interest" description="Disordered" evidence="5">
    <location>
        <begin position="3208"/>
        <end position="3278"/>
    </location>
</feature>
<accession>A0ABQ9XAC8</accession>
<feature type="region of interest" description="Disordered" evidence="5">
    <location>
        <begin position="2358"/>
        <end position="2708"/>
    </location>
</feature>
<feature type="region of interest" description="Disordered" evidence="5">
    <location>
        <begin position="3358"/>
        <end position="3382"/>
    </location>
</feature>
<feature type="compositionally biased region" description="Basic residues" evidence="5">
    <location>
        <begin position="2215"/>
        <end position="2224"/>
    </location>
</feature>
<gene>
    <name evidence="6" type="ORF">BLNAU_15618</name>
</gene>
<keyword evidence="4" id="KW-0175">Coiled coil</keyword>
<feature type="compositionally biased region" description="Basic and acidic residues" evidence="5">
    <location>
        <begin position="564"/>
        <end position="574"/>
    </location>
</feature>
<feature type="region of interest" description="Disordered" evidence="5">
    <location>
        <begin position="3125"/>
        <end position="3185"/>
    </location>
</feature>
<feature type="compositionally biased region" description="Polar residues" evidence="5">
    <location>
        <begin position="1689"/>
        <end position="1704"/>
    </location>
</feature>
<feature type="compositionally biased region" description="Polar residues" evidence="5">
    <location>
        <begin position="2554"/>
        <end position="2564"/>
    </location>
</feature>
<name>A0ABQ9XAC8_9EUKA</name>
<comment type="caution">
    <text evidence="6">The sequence shown here is derived from an EMBL/GenBank/DDBJ whole genome shotgun (WGS) entry which is preliminary data.</text>
</comment>
<dbReference type="Proteomes" id="UP001281761">
    <property type="component" value="Unassembled WGS sequence"/>
</dbReference>
<dbReference type="InterPro" id="IPR001680">
    <property type="entry name" value="WD40_rpt"/>
</dbReference>
<feature type="compositionally biased region" description="Low complexity" evidence="5">
    <location>
        <begin position="2205"/>
        <end position="2214"/>
    </location>
</feature>
<dbReference type="PANTHER" id="PTHR44019:SF8">
    <property type="entry name" value="POC1 CENTRIOLAR PROTEIN HOMOLOG"/>
    <property type="match status" value="1"/>
</dbReference>
<feature type="compositionally biased region" description="Basic and acidic residues" evidence="5">
    <location>
        <begin position="2534"/>
        <end position="2551"/>
    </location>
</feature>
<evidence type="ECO:0000313" key="6">
    <source>
        <dbReference type="EMBL" id="KAK2949423.1"/>
    </source>
</evidence>
<feature type="compositionally biased region" description="Basic and acidic residues" evidence="5">
    <location>
        <begin position="2098"/>
        <end position="2204"/>
    </location>
</feature>
<dbReference type="InterPro" id="IPR015943">
    <property type="entry name" value="WD40/YVTN_repeat-like_dom_sf"/>
</dbReference>
<feature type="region of interest" description="Disordered" evidence="5">
    <location>
        <begin position="2881"/>
        <end position="2966"/>
    </location>
</feature>
<dbReference type="Pfam" id="PF00400">
    <property type="entry name" value="WD40"/>
    <property type="match status" value="2"/>
</dbReference>
<feature type="compositionally biased region" description="Polar residues" evidence="5">
    <location>
        <begin position="3164"/>
        <end position="3173"/>
    </location>
</feature>
<feature type="compositionally biased region" description="Basic and acidic residues" evidence="5">
    <location>
        <begin position="3142"/>
        <end position="3151"/>
    </location>
</feature>
<feature type="compositionally biased region" description="Pro residues" evidence="5">
    <location>
        <begin position="3437"/>
        <end position="3449"/>
    </location>
</feature>
<evidence type="ECO:0000256" key="4">
    <source>
        <dbReference type="SAM" id="Coils"/>
    </source>
</evidence>
<feature type="region of interest" description="Disordered" evidence="5">
    <location>
        <begin position="3318"/>
        <end position="3338"/>
    </location>
</feature>
<dbReference type="PROSITE" id="PS50082">
    <property type="entry name" value="WD_REPEATS_2"/>
    <property type="match status" value="1"/>
</dbReference>
<feature type="compositionally biased region" description="Low complexity" evidence="5">
    <location>
        <begin position="2565"/>
        <end position="2580"/>
    </location>
</feature>
<evidence type="ECO:0000256" key="2">
    <source>
        <dbReference type="ARBA" id="ARBA00022737"/>
    </source>
</evidence>
<proteinExistence type="predicted"/>
<dbReference type="SMART" id="SM00320">
    <property type="entry name" value="WD40"/>
    <property type="match status" value="5"/>
</dbReference>
<feature type="compositionally biased region" description="Basic and acidic residues" evidence="5">
    <location>
        <begin position="3556"/>
        <end position="3571"/>
    </location>
</feature>
<evidence type="ECO:0000313" key="7">
    <source>
        <dbReference type="Proteomes" id="UP001281761"/>
    </source>
</evidence>
<feature type="region of interest" description="Disordered" evidence="5">
    <location>
        <begin position="2044"/>
        <end position="2065"/>
    </location>
</feature>
<evidence type="ECO:0000256" key="5">
    <source>
        <dbReference type="SAM" id="MobiDB-lite"/>
    </source>
</evidence>
<dbReference type="SUPFAM" id="SSF50978">
    <property type="entry name" value="WD40 repeat-like"/>
    <property type="match status" value="1"/>
</dbReference>
<feature type="compositionally biased region" description="Basic residues" evidence="5">
    <location>
        <begin position="2939"/>
        <end position="2954"/>
    </location>
</feature>
<feature type="region of interest" description="Disordered" evidence="5">
    <location>
        <begin position="3476"/>
        <end position="3613"/>
    </location>
</feature>
<keyword evidence="7" id="KW-1185">Reference proteome</keyword>
<keyword evidence="1 3" id="KW-0853">WD repeat</keyword>
<feature type="region of interest" description="Disordered" evidence="5">
    <location>
        <begin position="2790"/>
        <end position="2852"/>
    </location>
</feature>
<feature type="coiled-coil region" evidence="4">
    <location>
        <begin position="228"/>
        <end position="262"/>
    </location>
</feature>
<organism evidence="6 7">
    <name type="scientific">Blattamonas nauphoetae</name>
    <dbReference type="NCBI Taxonomy" id="2049346"/>
    <lineage>
        <taxon>Eukaryota</taxon>
        <taxon>Metamonada</taxon>
        <taxon>Preaxostyla</taxon>
        <taxon>Oxymonadida</taxon>
        <taxon>Blattamonas</taxon>
    </lineage>
</organism>
<dbReference type="EMBL" id="JARBJD010000156">
    <property type="protein sequence ID" value="KAK2949423.1"/>
    <property type="molecule type" value="Genomic_DNA"/>
</dbReference>
<dbReference type="InterPro" id="IPR050505">
    <property type="entry name" value="WDR55/POC1"/>
</dbReference>
<feature type="compositionally biased region" description="Acidic residues" evidence="5">
    <location>
        <begin position="2267"/>
        <end position="2291"/>
    </location>
</feature>
<feature type="region of interest" description="Disordered" evidence="5">
    <location>
        <begin position="3395"/>
        <end position="3450"/>
    </location>
</feature>
<feature type="compositionally biased region" description="Polar residues" evidence="5">
    <location>
        <begin position="3580"/>
        <end position="3592"/>
    </location>
</feature>
<feature type="compositionally biased region" description="Polar residues" evidence="5">
    <location>
        <begin position="2419"/>
        <end position="2450"/>
    </location>
</feature>
<feature type="repeat" description="WD" evidence="3">
    <location>
        <begin position="684"/>
        <end position="725"/>
    </location>
</feature>
<dbReference type="InterPro" id="IPR036322">
    <property type="entry name" value="WD40_repeat_dom_sf"/>
</dbReference>
<feature type="compositionally biased region" description="Acidic residues" evidence="5">
    <location>
        <begin position="3604"/>
        <end position="3613"/>
    </location>
</feature>
<feature type="region of interest" description="Disordered" evidence="5">
    <location>
        <begin position="1026"/>
        <end position="1077"/>
    </location>
</feature>
<feature type="region of interest" description="Disordered" evidence="5">
    <location>
        <begin position="1666"/>
        <end position="1827"/>
    </location>
</feature>
<evidence type="ECO:0000256" key="3">
    <source>
        <dbReference type="PROSITE-ProRule" id="PRU00221"/>
    </source>
</evidence>
<feature type="compositionally biased region" description="Polar residues" evidence="5">
    <location>
        <begin position="575"/>
        <end position="585"/>
    </location>
</feature>
<reference evidence="6 7" key="1">
    <citation type="journal article" date="2022" name="bioRxiv">
        <title>Genomics of Preaxostyla Flagellates Illuminates Evolutionary Transitions and the Path Towards Mitochondrial Loss.</title>
        <authorList>
            <person name="Novak L.V.F."/>
            <person name="Treitli S.C."/>
            <person name="Pyrih J."/>
            <person name="Halakuc P."/>
            <person name="Pipaliya S.V."/>
            <person name="Vacek V."/>
            <person name="Brzon O."/>
            <person name="Soukal P."/>
            <person name="Eme L."/>
            <person name="Dacks J.B."/>
            <person name="Karnkowska A."/>
            <person name="Elias M."/>
            <person name="Hampl V."/>
        </authorList>
    </citation>
    <scope>NUCLEOTIDE SEQUENCE [LARGE SCALE GENOMIC DNA]</scope>
    <source>
        <strain evidence="6">NAU3</strain>
        <tissue evidence="6">Gut</tissue>
    </source>
</reference>
<feature type="region of interest" description="Disordered" evidence="5">
    <location>
        <begin position="3029"/>
        <end position="3052"/>
    </location>
</feature>
<dbReference type="PANTHER" id="PTHR44019">
    <property type="entry name" value="WD REPEAT-CONTAINING PROTEIN 55"/>
    <property type="match status" value="1"/>
</dbReference>
<feature type="compositionally biased region" description="Basic and acidic residues" evidence="5">
    <location>
        <begin position="1204"/>
        <end position="1218"/>
    </location>
</feature>
<protein>
    <submittedName>
        <fullName evidence="6">Uncharacterized protein</fullName>
    </submittedName>
</protein>